<organism evidence="1 2">
    <name type="scientific">Paludibacterium purpuratum</name>
    <dbReference type="NCBI Taxonomy" id="1144873"/>
    <lineage>
        <taxon>Bacteria</taxon>
        <taxon>Pseudomonadati</taxon>
        <taxon>Pseudomonadota</taxon>
        <taxon>Betaproteobacteria</taxon>
        <taxon>Neisseriales</taxon>
        <taxon>Chromobacteriaceae</taxon>
        <taxon>Paludibacterium</taxon>
    </lineage>
</organism>
<proteinExistence type="predicted"/>
<name>A0A4V3DVR5_9NEIS</name>
<dbReference type="Gene3D" id="3.15.10.10">
    <property type="entry name" value="Bactericidal permeability-increasing protein, domain 1"/>
    <property type="match status" value="1"/>
</dbReference>
<protein>
    <submittedName>
        <fullName evidence="1">Uncharacterized protein</fullName>
    </submittedName>
</protein>
<dbReference type="AlphaFoldDB" id="A0A4V3DVR5"/>
<evidence type="ECO:0000313" key="2">
    <source>
        <dbReference type="Proteomes" id="UP000295611"/>
    </source>
</evidence>
<accession>A0A4V3DVR5</accession>
<comment type="caution">
    <text evidence="1">The sequence shown here is derived from an EMBL/GenBank/DDBJ whole genome shotgun (WGS) entry which is preliminary data.</text>
</comment>
<sequence length="211" mass="21835">MSDNPFNQIINEILQGVVQQLNPEIGAAIRNSGFDPLQNVASGSASIGIGSASYSITHLTGVSSIQIQDLVASNITTSGSNLSAPLNFHAVLNSSLNANVSGGLHILFADPSISGSVRIDNPSVSGSAQVSGSISNGSLCLNSISGMNANFNYGNASIWINDLGPLNYLLQPVESLILDATKGAIRNLISSQINSIVSDQLNKLLPKCTSL</sequence>
<gene>
    <name evidence="1" type="ORF">DFP86_10239</name>
</gene>
<dbReference type="Proteomes" id="UP000295611">
    <property type="component" value="Unassembled WGS sequence"/>
</dbReference>
<evidence type="ECO:0000313" key="1">
    <source>
        <dbReference type="EMBL" id="TDR81929.1"/>
    </source>
</evidence>
<dbReference type="EMBL" id="SNZP01000002">
    <property type="protein sequence ID" value="TDR81929.1"/>
    <property type="molecule type" value="Genomic_DNA"/>
</dbReference>
<keyword evidence="2" id="KW-1185">Reference proteome</keyword>
<reference evidence="1 2" key="1">
    <citation type="submission" date="2019-03" db="EMBL/GenBank/DDBJ databases">
        <title>Genomic Encyclopedia of Type Strains, Phase III (KMG-III): the genomes of soil and plant-associated and newly described type strains.</title>
        <authorList>
            <person name="Whitman W."/>
        </authorList>
    </citation>
    <scope>NUCLEOTIDE SEQUENCE [LARGE SCALE GENOMIC DNA]</scope>
    <source>
        <strain evidence="1 2">CECT 8976</strain>
    </source>
</reference>